<feature type="domain" description="Tn3 transposase DDE" evidence="5">
    <location>
        <begin position="587"/>
        <end position="980"/>
    </location>
</feature>
<dbReference type="Pfam" id="PF01526">
    <property type="entry name" value="DDE_Tnp_Tn3"/>
    <property type="match status" value="1"/>
</dbReference>
<dbReference type="Proteomes" id="UP000008721">
    <property type="component" value="Plasmid pSULKU02"/>
</dbReference>
<evidence type="ECO:0000256" key="1">
    <source>
        <dbReference type="ARBA" id="ARBA00009402"/>
    </source>
</evidence>
<dbReference type="KEGG" id="sku:Sulku_2717"/>
<organism evidence="7 8">
    <name type="scientific">Sulfuricurvum kujiense (strain ATCC BAA-921 / DSM 16994 / JCM 11577 / YK-1)</name>
    <dbReference type="NCBI Taxonomy" id="709032"/>
    <lineage>
        <taxon>Bacteria</taxon>
        <taxon>Pseudomonadati</taxon>
        <taxon>Campylobacterota</taxon>
        <taxon>Epsilonproteobacteria</taxon>
        <taxon>Campylobacterales</taxon>
        <taxon>Sulfurimonadaceae</taxon>
        <taxon>Sulfuricurvum</taxon>
    </lineage>
</organism>
<gene>
    <name evidence="7" type="ordered locus">Sulku_2717</name>
</gene>
<evidence type="ECO:0000259" key="5">
    <source>
        <dbReference type="Pfam" id="PF01526"/>
    </source>
</evidence>
<name>E4U3V1_SULKY</name>
<keyword evidence="7" id="KW-0614">Plasmid</keyword>
<dbReference type="EMBL" id="CP002357">
    <property type="protein sequence ID" value="ADR35367.1"/>
    <property type="molecule type" value="Genomic_DNA"/>
</dbReference>
<accession>E4U3V1</accession>
<dbReference type="InterPro" id="IPR047653">
    <property type="entry name" value="Tn3-like_transpos"/>
</dbReference>
<reference evidence="7 8" key="1">
    <citation type="journal article" date="2012" name="Stand. Genomic Sci.">
        <title>Complete genome sequence of the sulfur compounds oxidizing chemolithoautotroph Sulfuricurvum kujiense type strain (YK-1(T)).</title>
        <authorList>
            <person name="Han C."/>
            <person name="Kotsyurbenko O."/>
            <person name="Chertkov O."/>
            <person name="Held B."/>
            <person name="Lapidus A."/>
            <person name="Nolan M."/>
            <person name="Lucas S."/>
            <person name="Hammon N."/>
            <person name="Deshpande S."/>
            <person name="Cheng J.F."/>
            <person name="Tapia R."/>
            <person name="Goodwin L.A."/>
            <person name="Pitluck S."/>
            <person name="Liolios K."/>
            <person name="Pagani I."/>
            <person name="Ivanova N."/>
            <person name="Mavromatis K."/>
            <person name="Mikhailova N."/>
            <person name="Pati A."/>
            <person name="Chen A."/>
            <person name="Palaniappan K."/>
            <person name="Land M."/>
            <person name="Hauser L."/>
            <person name="Chang Y.J."/>
            <person name="Jeffries C.D."/>
            <person name="Brambilla E.M."/>
            <person name="Rohde M."/>
            <person name="Spring S."/>
            <person name="Sikorski J."/>
            <person name="Goker M."/>
            <person name="Woyke T."/>
            <person name="Bristow J."/>
            <person name="Eisen J.A."/>
            <person name="Markowitz V."/>
            <person name="Hugenholtz P."/>
            <person name="Kyrpides N.C."/>
            <person name="Klenk H.P."/>
            <person name="Detter J.C."/>
        </authorList>
    </citation>
    <scope>NUCLEOTIDE SEQUENCE [LARGE SCALE GENOMIC DNA]</scope>
    <source>
        <strain evidence="8">ATCC BAA-921 / DSM 16994 / JCM 11577 / YK-1</strain>
    </source>
</reference>
<dbReference type="Pfam" id="PF13700">
    <property type="entry name" value="DUF4158"/>
    <property type="match status" value="1"/>
</dbReference>
<dbReference type="GO" id="GO:0006313">
    <property type="term" value="P:DNA transposition"/>
    <property type="evidence" value="ECO:0007669"/>
    <property type="project" value="InterPro"/>
</dbReference>
<keyword evidence="4" id="KW-0233">DNA recombination</keyword>
<keyword evidence="3" id="KW-0238">DNA-binding</keyword>
<dbReference type="GO" id="GO:0003677">
    <property type="term" value="F:DNA binding"/>
    <property type="evidence" value="ECO:0007669"/>
    <property type="project" value="UniProtKB-KW"/>
</dbReference>
<dbReference type="InterPro" id="IPR025296">
    <property type="entry name" value="DUF4158"/>
</dbReference>
<geneLocation type="plasmid" evidence="7 8">
    <name>pSULKU02</name>
</geneLocation>
<dbReference type="NCBIfam" id="NF033527">
    <property type="entry name" value="transpos_Tn3"/>
    <property type="match status" value="1"/>
</dbReference>
<comment type="similarity">
    <text evidence="1">Belongs to the transposase 7 family.</text>
</comment>
<evidence type="ECO:0000256" key="3">
    <source>
        <dbReference type="ARBA" id="ARBA00023125"/>
    </source>
</evidence>
<feature type="domain" description="DUF4158" evidence="6">
    <location>
        <begin position="6"/>
        <end position="163"/>
    </location>
</feature>
<evidence type="ECO:0000313" key="8">
    <source>
        <dbReference type="Proteomes" id="UP000008721"/>
    </source>
</evidence>
<evidence type="ECO:0000313" key="7">
    <source>
        <dbReference type="EMBL" id="ADR35367.1"/>
    </source>
</evidence>
<evidence type="ECO:0000259" key="6">
    <source>
        <dbReference type="Pfam" id="PF13700"/>
    </source>
</evidence>
<evidence type="ECO:0000256" key="2">
    <source>
        <dbReference type="ARBA" id="ARBA00022578"/>
    </source>
</evidence>
<dbReference type="HOGENOM" id="CLU_009098_14_1_7"/>
<dbReference type="InterPro" id="IPR002513">
    <property type="entry name" value="Tn3_Tnp_DDE_dom"/>
</dbReference>
<evidence type="ECO:0000256" key="4">
    <source>
        <dbReference type="ARBA" id="ARBA00023172"/>
    </source>
</evidence>
<dbReference type="AlphaFoldDB" id="E4U3V1"/>
<dbReference type="GO" id="GO:0004803">
    <property type="term" value="F:transposase activity"/>
    <property type="evidence" value="ECO:0007669"/>
    <property type="project" value="InterPro"/>
</dbReference>
<sequence>MTTLQILSKEEEKAFNQKPIFNFNQQKFYFSIPKNLLEKIEIDFNQIYFVLLYGYFKATNKFFTDLNDDKNLDYIASDILKISIDTDAVSLTKSTLYRYQQIIKQHLRINEYTYEIKDILVKEAITLANNFTHRKKIFYALVEFSKKLSIEVPSYTELYRIITVAINSQKRDILERLTPFIKDQKLNILDEFLQKDGDYKNRWSLTHYKILEHSTKKAAMMVSLQKFKTIQSKFNILESIFISGGITPKIAQYHAKWIEKSQVFQVKRKKDVESNFLLLSFVYYQYLIRNDNLIDRFISTVQTAKNSSLRSQKEYSFEQEPHKNRVIQSLENANLSTLNDIEAIVKDSDLSAVQKVATIEKLLQQKTLALNEILTEKKVFDTVVECKYDFIESKSVSLQGKLSGILKAIEFDEKASNKNLIEAINYFKNNPTLTNKVPKAFLDEEERIAVFDGDKFKVSLYKILLFFHVSDAIKNGTLNLKYSYRYKNFDDYMIDKDDWIKNKDLLLTKHEMEYLKPFDTFMNTVKDKVEASYKETNHNILNGTNTYFTASDDSYILKTPKLEKDEDEEKNPLAKYFPTEEYLSVIDVLNSIDKETDFLSSFQHYSQSRIKSNHNLLLASILGYGCNLSLSRMGKISKGINENQLDNTKIWYFSEDNTTEANDKIVAYMEKLELVKIVRHHTDINHTSSDGQKYSIASNIDSTNAGHSNKYFGADKGVVTYTFIDESNRLFHSTVINVSERESGYVIDGLLHNETVKSDLHSGDSHSYTELIFGLTNILGFNFGPRIKNFKDQQLYGFFTPKHYHNLGYKLAPKRKINTQIIKESWDDILRFAVTIKERKTTATQLLKRLTSYSRQHKLYTALKEFGKIIKSDFLLNYIDDVKLRQRIEKQLNKIEASNRFSKAVFFGNNQEFTVATTEEQNVANNSKRLIQNAIILWNYLYLTKKLQHSKNSTEKDEILTALKNSSIIHWSHINFYGIYDFTNYSKRVYNLIAIDKEKEFMQPLGLGN</sequence>
<dbReference type="RefSeq" id="WP_013449979.1">
    <property type="nucleotide sequence ID" value="NC_014755.1"/>
</dbReference>
<proteinExistence type="inferred from homology"/>
<keyword evidence="8" id="KW-1185">Reference proteome</keyword>
<protein>
    <submittedName>
        <fullName evidence="7">Transposase Tn3 family protein</fullName>
    </submittedName>
</protein>
<keyword evidence="2" id="KW-0815">Transposition</keyword>